<dbReference type="SUPFAM" id="SSF52172">
    <property type="entry name" value="CheY-like"/>
    <property type="match status" value="1"/>
</dbReference>
<keyword evidence="1 4" id="KW-0145">Chemotaxis</keyword>
<dbReference type="OrthoDB" id="9793421at2"/>
<evidence type="ECO:0000259" key="8">
    <source>
        <dbReference type="PROSITE" id="PS50110"/>
    </source>
</evidence>
<dbReference type="InterPro" id="IPR011006">
    <property type="entry name" value="CheY-like_superfamily"/>
</dbReference>
<comment type="domain">
    <text evidence="4">Contains a C-terminal catalytic domain, and an N-terminal region which modulates catalytic activity.</text>
</comment>
<feature type="domain" description="CheB-type methylesterase" evidence="9">
    <location>
        <begin position="196"/>
        <end position="387"/>
    </location>
</feature>
<dbReference type="GO" id="GO:0050568">
    <property type="term" value="F:protein-glutamine glutaminase activity"/>
    <property type="evidence" value="ECO:0007669"/>
    <property type="project" value="UniProtKB-UniRule"/>
</dbReference>
<dbReference type="EC" id="3.1.1.61" evidence="4"/>
<dbReference type="Pfam" id="PF01339">
    <property type="entry name" value="CheB_methylest"/>
    <property type="match status" value="1"/>
</dbReference>
<dbReference type="InterPro" id="IPR035909">
    <property type="entry name" value="CheB_C"/>
</dbReference>
<dbReference type="Gene3D" id="3.40.50.2300">
    <property type="match status" value="1"/>
</dbReference>
<dbReference type="SUPFAM" id="SSF52738">
    <property type="entry name" value="Methylesterase CheB, C-terminal domain"/>
    <property type="match status" value="1"/>
</dbReference>
<reference evidence="10 12" key="1">
    <citation type="submission" date="2017-07" db="EMBL/GenBank/DDBJ databases">
        <title>Tamlnaduibacter salinus (Mi-7) genome sequencing.</title>
        <authorList>
            <person name="Verma A."/>
            <person name="Krishnamurthi S."/>
        </authorList>
    </citation>
    <scope>NUCLEOTIDE SEQUENCE [LARGE SCALE GENOMIC DNA]</scope>
    <source>
        <strain evidence="10 12">Mi-7</strain>
    </source>
</reference>
<dbReference type="PROSITE" id="PS50122">
    <property type="entry name" value="CHEB"/>
    <property type="match status" value="1"/>
</dbReference>
<dbReference type="HAMAP" id="MF_00099">
    <property type="entry name" value="CheB_chemtxs"/>
    <property type="match status" value="1"/>
</dbReference>
<dbReference type="EC" id="3.5.1.44" evidence="4"/>
<name>A0A2A2I8G7_9GAMM</name>
<dbReference type="Proteomes" id="UP000245887">
    <property type="component" value="Unassembled WGS sequence"/>
</dbReference>
<keyword evidence="4 6" id="KW-0597">Phosphoprotein</keyword>
<evidence type="ECO:0000256" key="7">
    <source>
        <dbReference type="SAM" id="MobiDB-lite"/>
    </source>
</evidence>
<dbReference type="NCBIfam" id="NF001965">
    <property type="entry name" value="PRK00742.1"/>
    <property type="match status" value="1"/>
</dbReference>
<evidence type="ECO:0000256" key="6">
    <source>
        <dbReference type="PROSITE-ProRule" id="PRU00169"/>
    </source>
</evidence>
<feature type="active site" evidence="4 5">
    <location>
        <position position="235"/>
    </location>
</feature>
<feature type="domain" description="Response regulatory" evidence="8">
    <location>
        <begin position="4"/>
        <end position="121"/>
    </location>
</feature>
<dbReference type="SMART" id="SM00448">
    <property type="entry name" value="REC"/>
    <property type="match status" value="1"/>
</dbReference>
<comment type="similarity">
    <text evidence="4">Belongs to the CheB family.</text>
</comment>
<dbReference type="EMBL" id="QEKQ01000001">
    <property type="protein sequence ID" value="PVY79274.1"/>
    <property type="molecule type" value="Genomic_DNA"/>
</dbReference>
<accession>A0A2A2I8G7</accession>
<feature type="region of interest" description="Disordered" evidence="7">
    <location>
        <begin position="130"/>
        <end position="206"/>
    </location>
</feature>
<feature type="compositionally biased region" description="Low complexity" evidence="7">
    <location>
        <begin position="157"/>
        <end position="190"/>
    </location>
</feature>
<keyword evidence="4" id="KW-0963">Cytoplasm</keyword>
<feature type="active site" evidence="4 5">
    <location>
        <position position="331"/>
    </location>
</feature>
<feature type="modified residue" description="4-aspartylphosphate" evidence="4 6">
    <location>
        <position position="55"/>
    </location>
</feature>
<comment type="caution">
    <text evidence="10">The sequence shown here is derived from an EMBL/GenBank/DDBJ whole genome shotgun (WGS) entry which is preliminary data.</text>
</comment>
<evidence type="ECO:0000256" key="4">
    <source>
        <dbReference type="HAMAP-Rule" id="MF_00099"/>
    </source>
</evidence>
<proteinExistence type="inferred from homology"/>
<evidence type="ECO:0000259" key="9">
    <source>
        <dbReference type="PROSITE" id="PS50122"/>
    </source>
</evidence>
<protein>
    <recommendedName>
        <fullName evidence="4">Protein-glutamate methylesterase/protein-glutamine glutaminase</fullName>
        <ecNumber evidence="4">3.1.1.61</ecNumber>
        <ecNumber evidence="4">3.5.1.44</ecNumber>
    </recommendedName>
</protein>
<evidence type="ECO:0000256" key="2">
    <source>
        <dbReference type="ARBA" id="ARBA00022801"/>
    </source>
</evidence>
<dbReference type="Proteomes" id="UP000218332">
    <property type="component" value="Unassembled WGS sequence"/>
</dbReference>
<keyword evidence="2 4" id="KW-0378">Hydrolase</keyword>
<evidence type="ECO:0000256" key="3">
    <source>
        <dbReference type="ARBA" id="ARBA00048267"/>
    </source>
</evidence>
<evidence type="ECO:0000256" key="1">
    <source>
        <dbReference type="ARBA" id="ARBA00022500"/>
    </source>
</evidence>
<comment type="subcellular location">
    <subcellularLocation>
        <location evidence="4">Cytoplasm</location>
    </subcellularLocation>
</comment>
<dbReference type="InterPro" id="IPR008248">
    <property type="entry name" value="CheB-like"/>
</dbReference>
<dbReference type="GO" id="GO:0008984">
    <property type="term" value="F:protein-glutamate methylesterase activity"/>
    <property type="evidence" value="ECO:0007669"/>
    <property type="project" value="UniProtKB-UniRule"/>
</dbReference>
<dbReference type="GO" id="GO:0000156">
    <property type="term" value="F:phosphorelay response regulator activity"/>
    <property type="evidence" value="ECO:0007669"/>
    <property type="project" value="InterPro"/>
</dbReference>
<keyword evidence="12" id="KW-1185">Reference proteome</keyword>
<dbReference type="CDD" id="cd16432">
    <property type="entry name" value="CheB_Rec"/>
    <property type="match status" value="1"/>
</dbReference>
<dbReference type="PANTHER" id="PTHR42872:SF3">
    <property type="entry name" value="PROTEIN-GLUTAMATE METHYLESTERASE_PROTEIN-GLUTAMINE GLUTAMINASE 1"/>
    <property type="match status" value="1"/>
</dbReference>
<comment type="function">
    <text evidence="4">Involved in chemotaxis. Part of a chemotaxis signal transduction system that modulates chemotaxis in response to various stimuli. Catalyzes the demethylation of specific methylglutamate residues introduced into the chemoreceptors (methyl-accepting chemotaxis proteins or MCP) by CheR. Also mediates the irreversible deamidation of specific glutamine residues to glutamic acid.</text>
</comment>
<dbReference type="PROSITE" id="PS50110">
    <property type="entry name" value="RESPONSE_REGULATORY"/>
    <property type="match status" value="1"/>
</dbReference>
<evidence type="ECO:0000313" key="11">
    <source>
        <dbReference type="EMBL" id="PVY79274.1"/>
    </source>
</evidence>
<gene>
    <name evidence="4" type="primary">cheB</name>
    <name evidence="11" type="ORF">C8D92_101487</name>
    <name evidence="10" type="ORF">CF392_00915</name>
</gene>
<dbReference type="Gene3D" id="3.40.50.180">
    <property type="entry name" value="Methylesterase CheB, C-terminal domain"/>
    <property type="match status" value="1"/>
</dbReference>
<comment type="catalytic activity">
    <reaction evidence="4">
        <text>L-glutaminyl-[protein] + H2O = L-glutamyl-[protein] + NH4(+)</text>
        <dbReference type="Rhea" id="RHEA:16441"/>
        <dbReference type="Rhea" id="RHEA-COMP:10207"/>
        <dbReference type="Rhea" id="RHEA-COMP:10208"/>
        <dbReference type="ChEBI" id="CHEBI:15377"/>
        <dbReference type="ChEBI" id="CHEBI:28938"/>
        <dbReference type="ChEBI" id="CHEBI:29973"/>
        <dbReference type="ChEBI" id="CHEBI:30011"/>
        <dbReference type="EC" id="3.5.1.44"/>
    </reaction>
</comment>
<dbReference type="AlphaFoldDB" id="A0A2A2I8G7"/>
<dbReference type="PANTHER" id="PTHR42872">
    <property type="entry name" value="PROTEIN-GLUTAMATE METHYLESTERASE/PROTEIN-GLUTAMINE GLUTAMINASE"/>
    <property type="match status" value="1"/>
</dbReference>
<dbReference type="GO" id="GO:0006935">
    <property type="term" value="P:chemotaxis"/>
    <property type="evidence" value="ECO:0007669"/>
    <property type="project" value="UniProtKB-UniRule"/>
</dbReference>
<dbReference type="EMBL" id="NMPM01000006">
    <property type="protein sequence ID" value="PAV27353.1"/>
    <property type="molecule type" value="Genomic_DNA"/>
</dbReference>
<dbReference type="GO" id="GO:0005737">
    <property type="term" value="C:cytoplasm"/>
    <property type="evidence" value="ECO:0007669"/>
    <property type="project" value="UniProtKB-SubCell"/>
</dbReference>
<evidence type="ECO:0000313" key="13">
    <source>
        <dbReference type="Proteomes" id="UP000245887"/>
    </source>
</evidence>
<dbReference type="RefSeq" id="WP_095609589.1">
    <property type="nucleotide sequence ID" value="NZ_NMPM01000006.1"/>
</dbReference>
<reference evidence="11 13" key="2">
    <citation type="submission" date="2018-04" db="EMBL/GenBank/DDBJ databases">
        <title>Genomic Encyclopedia of Type Strains, Phase IV (KMG-IV): sequencing the most valuable type-strain genomes for metagenomic binning, comparative biology and taxonomic classification.</title>
        <authorList>
            <person name="Goeker M."/>
        </authorList>
    </citation>
    <scope>NUCLEOTIDE SEQUENCE [LARGE SCALE GENOMIC DNA]</scope>
    <source>
        <strain evidence="11 13">DSM 28688</strain>
    </source>
</reference>
<dbReference type="Pfam" id="PF00072">
    <property type="entry name" value="Response_reg"/>
    <property type="match status" value="1"/>
</dbReference>
<evidence type="ECO:0000313" key="12">
    <source>
        <dbReference type="Proteomes" id="UP000218332"/>
    </source>
</evidence>
<feature type="active site" evidence="4 5">
    <location>
        <position position="208"/>
    </location>
</feature>
<dbReference type="InterPro" id="IPR001789">
    <property type="entry name" value="Sig_transdc_resp-reg_receiver"/>
</dbReference>
<organism evidence="10 12">
    <name type="scientific">Tamilnaduibacter salinus</name>
    <dbReference type="NCBI Taxonomy" id="1484056"/>
    <lineage>
        <taxon>Bacteria</taxon>
        <taxon>Pseudomonadati</taxon>
        <taxon>Pseudomonadota</taxon>
        <taxon>Gammaproteobacteria</taxon>
        <taxon>Pseudomonadales</taxon>
        <taxon>Marinobacteraceae</taxon>
        <taxon>Tamilnaduibacter</taxon>
    </lineage>
</organism>
<dbReference type="PIRSF" id="PIRSF000876">
    <property type="entry name" value="RR_chemtxs_CheB"/>
    <property type="match status" value="1"/>
</dbReference>
<evidence type="ECO:0000256" key="5">
    <source>
        <dbReference type="PROSITE-ProRule" id="PRU00050"/>
    </source>
</evidence>
<comment type="catalytic activity">
    <reaction evidence="3 4">
        <text>[protein]-L-glutamate 5-O-methyl ester + H2O = L-glutamyl-[protein] + methanol + H(+)</text>
        <dbReference type="Rhea" id="RHEA:23236"/>
        <dbReference type="Rhea" id="RHEA-COMP:10208"/>
        <dbReference type="Rhea" id="RHEA-COMP:10311"/>
        <dbReference type="ChEBI" id="CHEBI:15377"/>
        <dbReference type="ChEBI" id="CHEBI:15378"/>
        <dbReference type="ChEBI" id="CHEBI:17790"/>
        <dbReference type="ChEBI" id="CHEBI:29973"/>
        <dbReference type="ChEBI" id="CHEBI:82795"/>
        <dbReference type="EC" id="3.1.1.61"/>
    </reaction>
</comment>
<dbReference type="InterPro" id="IPR000673">
    <property type="entry name" value="Sig_transdc_resp-reg_Me-estase"/>
</dbReference>
<evidence type="ECO:0000313" key="10">
    <source>
        <dbReference type="EMBL" id="PAV27353.1"/>
    </source>
</evidence>
<sequence length="387" mass="41551">MTVSVLVVDDSGFFRKRLTEILNASGKIKVVGAANNGREAIELVERFNPDVVTMDYEMPVMDGISAVREIMRRSPRPVLMFSSLTYEGARVTLDALEAGAVDFLPKNFEEIARSSSELQRILKERILDVAGSRPGTQPPPSSPSPASKPVGKTDSEPAPARRQPQRPAARQPAKPAARPAPSRPQAPRQPVGRKTPARQYSVVGIGTSTGGPIALQRVLSALPARFPAPLVLVQHMPASFTPAFAERLNKLCKIEVRQAEDGDELKPGLALLAPGGKQMLVENRGQYGRVKILPGDGRVNYRPCVDVTFGSLAKSFPGKTLGLILTGMGADGKDGCRLMKQSGSVVWSQDEASSVIYGMPMAVANADLTDEVLSLDDIGPRLIEGVR</sequence>
<dbReference type="CDD" id="cd17541">
    <property type="entry name" value="REC_CheB-like"/>
    <property type="match status" value="1"/>
</dbReference>
<comment type="PTM">
    <text evidence="4">Phosphorylated by CheA. Phosphorylation of the N-terminal regulatory domain activates the methylesterase activity.</text>
</comment>